<comment type="caution">
    <text evidence="1">The sequence shown here is derived from an EMBL/GenBank/DDBJ whole genome shotgun (WGS) entry which is preliminary data.</text>
</comment>
<reference evidence="2" key="1">
    <citation type="submission" date="2017-06" db="EMBL/GenBank/DDBJ databases">
        <authorList>
            <person name="LiPuma J."/>
            <person name="Spilker T."/>
        </authorList>
    </citation>
    <scope>NUCLEOTIDE SEQUENCE [LARGE SCALE GENOMIC DNA]</scope>
    <source>
        <strain evidence="2">AU17325</strain>
    </source>
</reference>
<sequence>MARGKSYSVDNPDALANEIAALDATVSESVLRQAAAAGVTEIKNEIAVRVPRESGDLASGLTVTYDRENSTAGLNATYLALFVGDTKSRWKTGGKLARKTLAAMLEGGNSRMPAHPFVRPAFEAVKQRAVDRSRDTILSALNKKGGP</sequence>
<dbReference type="EMBL" id="NKFA01000008">
    <property type="protein sequence ID" value="OXI42120.1"/>
    <property type="molecule type" value="Genomic_DNA"/>
</dbReference>
<proteinExistence type="predicted"/>
<reference evidence="1 2" key="2">
    <citation type="submission" date="2017-08" db="EMBL/GenBank/DDBJ databases">
        <title>WGS of novel Burkholderia cepaca complex species.</title>
        <authorList>
            <person name="Lipuma J."/>
            <person name="Spilker T."/>
        </authorList>
    </citation>
    <scope>NUCLEOTIDE SEQUENCE [LARGE SCALE GENOMIC DNA]</scope>
    <source>
        <strain evidence="1 2">AU17325</strain>
    </source>
</reference>
<dbReference type="Proteomes" id="UP000214600">
    <property type="component" value="Unassembled WGS sequence"/>
</dbReference>
<protein>
    <recommendedName>
        <fullName evidence="3">HK97 gp10 family phage protein</fullName>
    </recommendedName>
</protein>
<organism evidence="1 2">
    <name type="scientific">Burkholderia aenigmatica</name>
    <dbReference type="NCBI Taxonomy" id="2015348"/>
    <lineage>
        <taxon>Bacteria</taxon>
        <taxon>Pseudomonadati</taxon>
        <taxon>Pseudomonadota</taxon>
        <taxon>Betaproteobacteria</taxon>
        <taxon>Burkholderiales</taxon>
        <taxon>Burkholderiaceae</taxon>
        <taxon>Burkholderia</taxon>
        <taxon>Burkholderia cepacia complex</taxon>
    </lineage>
</organism>
<dbReference type="AlphaFoldDB" id="A0A228II72"/>
<dbReference type="RefSeq" id="WP_089452149.1">
    <property type="nucleotide sequence ID" value="NZ_NKFA01000008.1"/>
</dbReference>
<evidence type="ECO:0000313" key="1">
    <source>
        <dbReference type="EMBL" id="OXI42120.1"/>
    </source>
</evidence>
<gene>
    <name evidence="1" type="ORF">CFB84_23035</name>
</gene>
<accession>A0A228II72</accession>
<evidence type="ECO:0000313" key="2">
    <source>
        <dbReference type="Proteomes" id="UP000214600"/>
    </source>
</evidence>
<evidence type="ECO:0008006" key="3">
    <source>
        <dbReference type="Google" id="ProtNLM"/>
    </source>
</evidence>
<dbReference type="OrthoDB" id="8613246at2"/>
<name>A0A228II72_9BURK</name>